<dbReference type="OrthoDB" id="2606532at2"/>
<gene>
    <name evidence="1" type="ORF">CFK37_19810</name>
</gene>
<keyword evidence="2" id="KW-1185">Reference proteome</keyword>
<dbReference type="EMBL" id="CP022315">
    <property type="protein sequence ID" value="ASK64232.1"/>
    <property type="molecule type" value="Genomic_DNA"/>
</dbReference>
<reference evidence="1 2" key="1">
    <citation type="submission" date="2017-07" db="EMBL/GenBank/DDBJ databases">
        <title>Virgibacillus sp. LM2416.</title>
        <authorList>
            <person name="Tak E.J."/>
            <person name="Bae J.-W."/>
        </authorList>
    </citation>
    <scope>NUCLEOTIDE SEQUENCE [LARGE SCALE GENOMIC DNA]</scope>
    <source>
        <strain evidence="1 2">LM2416</strain>
    </source>
</reference>
<name>A0A220U8E8_9BACI</name>
<dbReference type="AlphaFoldDB" id="A0A220U8E8"/>
<evidence type="ECO:0000313" key="1">
    <source>
        <dbReference type="EMBL" id="ASK64232.1"/>
    </source>
</evidence>
<organism evidence="1 2">
    <name type="scientific">Virgibacillus phasianinus</name>
    <dbReference type="NCBI Taxonomy" id="2017483"/>
    <lineage>
        <taxon>Bacteria</taxon>
        <taxon>Bacillati</taxon>
        <taxon>Bacillota</taxon>
        <taxon>Bacilli</taxon>
        <taxon>Bacillales</taxon>
        <taxon>Bacillaceae</taxon>
        <taxon>Virgibacillus</taxon>
    </lineage>
</organism>
<dbReference type="KEGG" id="vil:CFK37_19810"/>
<protein>
    <submittedName>
        <fullName evidence="1">Uncharacterized protein</fullName>
    </submittedName>
</protein>
<accession>A0A220U8E8</accession>
<proteinExistence type="predicted"/>
<dbReference type="RefSeq" id="WP_089063483.1">
    <property type="nucleotide sequence ID" value="NZ_CP022315.1"/>
</dbReference>
<sequence>MRNKNHVQTPLRPAKIPDILKKYGHLLTSHENVPGKDRIYPNLKKTNNVLSVLFPLEEHPVHGKTGLLATEKYIDGIVSKYSYQWKIIIPKLGKLNHHISAWGNDPHNATWTRPEYRVESEPHHHHHVSGDWKARKENWDVWTLNEAYWNNRGILNIIK</sequence>
<evidence type="ECO:0000313" key="2">
    <source>
        <dbReference type="Proteomes" id="UP000198312"/>
    </source>
</evidence>
<dbReference type="Proteomes" id="UP000198312">
    <property type="component" value="Chromosome"/>
</dbReference>